<evidence type="ECO:0000256" key="2">
    <source>
        <dbReference type="ARBA" id="ARBA00022692"/>
    </source>
</evidence>
<dbReference type="GO" id="GO:0016020">
    <property type="term" value="C:membrane"/>
    <property type="evidence" value="ECO:0007669"/>
    <property type="project" value="UniProtKB-SubCell"/>
</dbReference>
<evidence type="ECO:0000313" key="13">
    <source>
        <dbReference type="Proteomes" id="UP001303373"/>
    </source>
</evidence>
<keyword evidence="4 10" id="KW-0472">Membrane</keyword>
<feature type="transmembrane region" description="Helical" evidence="10">
    <location>
        <begin position="106"/>
        <end position="127"/>
    </location>
</feature>
<dbReference type="PANTHER" id="PTHR23502:SF33">
    <property type="entry name" value="MAJOR FACILITATOR SUPERFAMILY (MFS) PROFILE DOMAIN-CONTAINING PROTEIN-RELATED"/>
    <property type="match status" value="1"/>
</dbReference>
<dbReference type="CDD" id="cd17323">
    <property type="entry name" value="MFS_Tpo1_MDR_like"/>
    <property type="match status" value="1"/>
</dbReference>
<feature type="transmembrane region" description="Helical" evidence="10">
    <location>
        <begin position="196"/>
        <end position="215"/>
    </location>
</feature>
<evidence type="ECO:0000256" key="3">
    <source>
        <dbReference type="ARBA" id="ARBA00022989"/>
    </source>
</evidence>
<dbReference type="SUPFAM" id="SSF103473">
    <property type="entry name" value="MFS general substrate transporter"/>
    <property type="match status" value="1"/>
</dbReference>
<feature type="transmembrane region" description="Helical" evidence="10">
    <location>
        <begin position="409"/>
        <end position="430"/>
    </location>
</feature>
<feature type="transmembrane region" description="Helical" evidence="10">
    <location>
        <begin position="384"/>
        <end position="403"/>
    </location>
</feature>
<dbReference type="GO" id="GO:0140115">
    <property type="term" value="P:export across plasma membrane"/>
    <property type="evidence" value="ECO:0007669"/>
    <property type="project" value="UniProtKB-ARBA"/>
</dbReference>
<dbReference type="PROSITE" id="PS00216">
    <property type="entry name" value="SUGAR_TRANSPORT_1"/>
    <property type="match status" value="1"/>
</dbReference>
<feature type="transmembrane region" description="Helical" evidence="10">
    <location>
        <begin position="477"/>
        <end position="497"/>
    </location>
</feature>
<dbReference type="EMBL" id="CP138588">
    <property type="protein sequence ID" value="WPH03085.1"/>
    <property type="molecule type" value="Genomic_DNA"/>
</dbReference>
<evidence type="ECO:0000256" key="6">
    <source>
        <dbReference type="ARBA" id="ARBA00053977"/>
    </source>
</evidence>
<evidence type="ECO:0000256" key="8">
    <source>
        <dbReference type="ARBA" id="ARBA00077167"/>
    </source>
</evidence>
<feature type="transmembrane region" description="Helical" evidence="10">
    <location>
        <begin position="442"/>
        <end position="465"/>
    </location>
</feature>
<evidence type="ECO:0000256" key="9">
    <source>
        <dbReference type="SAM" id="MobiDB-lite"/>
    </source>
</evidence>
<dbReference type="Proteomes" id="UP001303373">
    <property type="component" value="Chromosome 9"/>
</dbReference>
<feature type="transmembrane region" description="Helical" evidence="10">
    <location>
        <begin position="343"/>
        <end position="363"/>
    </location>
</feature>
<evidence type="ECO:0000256" key="5">
    <source>
        <dbReference type="ARBA" id="ARBA00038347"/>
    </source>
</evidence>
<feature type="transmembrane region" description="Helical" evidence="10">
    <location>
        <begin position="70"/>
        <end position="94"/>
    </location>
</feature>
<sequence length="511" mass="56590">MEKGTSSTLVSDDKADEEGPIQVDSGLRHVSDQAMKYERQPTTDFDNGIVGWESQDDPDMPYNFSFWHKWIWVWLLSAITLLTPFATSILSPAINIVDKEFKNPDAAVGSLTVSIYLFGYVVGPIFIGPLSEIYGRKPVLSAANSFFCLWQLGCALAPNLATLIVSRFFSGVGGAACLTLGGSIIGDMFRPHERGFAMGMWNLGPLFGPVIGPFLGSFLAERIGWRWDFWIVLAAATPVTLLIMIFTKETCHKVLIHRKTAKLRRSGSQDHLRSCYDESHAKGTFSTIRTSLLRPLKLMFLSPIVFFLSLYIAFIFGVVYLLYTTIPTVFEDEYGFSVDETGYPYIALGLGNVLAWLLFTLLSDRLVLKLTKANNGVFTPEMRLVTSIPFGILLPVTLFWYGWSSFHKLAWPSTIISLVPFGFGIVGLFLPISTYIVDSYPIYAASATSANVILRSVVGALLPLAGPPLYSTLGLGWGNSLLGFICIMMVPMPFVFFKIGSRLRASQRFSL</sequence>
<organism evidence="12 13">
    <name type="scientific">Acrodontium crateriforme</name>
    <dbReference type="NCBI Taxonomy" id="150365"/>
    <lineage>
        <taxon>Eukaryota</taxon>
        <taxon>Fungi</taxon>
        <taxon>Dikarya</taxon>
        <taxon>Ascomycota</taxon>
        <taxon>Pezizomycotina</taxon>
        <taxon>Dothideomycetes</taxon>
        <taxon>Dothideomycetidae</taxon>
        <taxon>Mycosphaerellales</taxon>
        <taxon>Teratosphaeriaceae</taxon>
        <taxon>Acrodontium</taxon>
    </lineage>
</organism>
<name>A0AAQ3M869_9PEZI</name>
<reference evidence="12 13" key="1">
    <citation type="submission" date="2023-11" db="EMBL/GenBank/DDBJ databases">
        <title>An acidophilic fungus is an integral part of prey digestion in a carnivorous sundew plant.</title>
        <authorList>
            <person name="Tsai I.J."/>
        </authorList>
    </citation>
    <scope>NUCLEOTIDE SEQUENCE [LARGE SCALE GENOMIC DNA]</scope>
    <source>
        <strain evidence="12">169a</strain>
    </source>
</reference>
<feature type="domain" description="Major facilitator superfamily (MFS) profile" evidence="11">
    <location>
        <begin position="72"/>
        <end position="503"/>
    </location>
</feature>
<accession>A0AAQ3M869</accession>
<dbReference type="Pfam" id="PF07690">
    <property type="entry name" value="MFS_1"/>
    <property type="match status" value="1"/>
</dbReference>
<keyword evidence="13" id="KW-1185">Reference proteome</keyword>
<evidence type="ECO:0000313" key="12">
    <source>
        <dbReference type="EMBL" id="WPH03085.1"/>
    </source>
</evidence>
<dbReference type="Gene3D" id="1.20.1250.20">
    <property type="entry name" value="MFS general substrate transporter like domains"/>
    <property type="match status" value="1"/>
</dbReference>
<feature type="transmembrane region" description="Helical" evidence="10">
    <location>
        <begin position="164"/>
        <end position="184"/>
    </location>
</feature>
<evidence type="ECO:0000256" key="7">
    <source>
        <dbReference type="ARBA" id="ARBA00069139"/>
    </source>
</evidence>
<comment type="subcellular location">
    <subcellularLocation>
        <location evidence="1">Membrane</location>
        <topology evidence="1">Multi-pass membrane protein</topology>
    </subcellularLocation>
</comment>
<dbReference type="InterPro" id="IPR020846">
    <property type="entry name" value="MFS_dom"/>
</dbReference>
<evidence type="ECO:0000256" key="4">
    <source>
        <dbReference type="ARBA" id="ARBA00023136"/>
    </source>
</evidence>
<comment type="similarity">
    <text evidence="5">Belongs to the major facilitator superfamily. CAR1 family.</text>
</comment>
<dbReference type="PANTHER" id="PTHR23502">
    <property type="entry name" value="MAJOR FACILITATOR SUPERFAMILY"/>
    <property type="match status" value="1"/>
</dbReference>
<gene>
    <name evidence="12" type="ORF">R9X50_00596000</name>
</gene>
<dbReference type="FunFam" id="1.20.1250.20:FF:000011">
    <property type="entry name" value="MFS multidrug transporter, putative"/>
    <property type="match status" value="1"/>
</dbReference>
<evidence type="ECO:0000256" key="1">
    <source>
        <dbReference type="ARBA" id="ARBA00004141"/>
    </source>
</evidence>
<dbReference type="GO" id="GO:0022857">
    <property type="term" value="F:transmembrane transporter activity"/>
    <property type="evidence" value="ECO:0007669"/>
    <property type="project" value="InterPro"/>
</dbReference>
<dbReference type="PROSITE" id="PS50850">
    <property type="entry name" value="MFS"/>
    <property type="match status" value="1"/>
</dbReference>
<keyword evidence="3 10" id="KW-1133">Transmembrane helix</keyword>
<feature type="compositionally biased region" description="Polar residues" evidence="9">
    <location>
        <begin position="1"/>
        <end position="10"/>
    </location>
</feature>
<proteinExistence type="inferred from homology"/>
<evidence type="ECO:0000259" key="11">
    <source>
        <dbReference type="PROSITE" id="PS50850"/>
    </source>
</evidence>
<dbReference type="InterPro" id="IPR005829">
    <property type="entry name" value="Sugar_transporter_CS"/>
</dbReference>
<dbReference type="GO" id="GO:0042908">
    <property type="term" value="P:xenobiotic transport"/>
    <property type="evidence" value="ECO:0007669"/>
    <property type="project" value="UniProtKB-ARBA"/>
</dbReference>
<dbReference type="AlphaFoldDB" id="A0AAQ3M869"/>
<feature type="region of interest" description="Disordered" evidence="9">
    <location>
        <begin position="1"/>
        <end position="23"/>
    </location>
</feature>
<dbReference type="InterPro" id="IPR011701">
    <property type="entry name" value="MFS"/>
</dbReference>
<feature type="transmembrane region" description="Helical" evidence="10">
    <location>
        <begin position="227"/>
        <end position="246"/>
    </location>
</feature>
<keyword evidence="2 10" id="KW-0812">Transmembrane</keyword>
<evidence type="ECO:0000256" key="10">
    <source>
        <dbReference type="SAM" id="Phobius"/>
    </source>
</evidence>
<dbReference type="InterPro" id="IPR036259">
    <property type="entry name" value="MFS_trans_sf"/>
</dbReference>
<feature type="transmembrane region" description="Helical" evidence="10">
    <location>
        <begin position="298"/>
        <end position="323"/>
    </location>
</feature>
<comment type="function">
    <text evidence="6">MFS transporter; part of the gene cluster that mediates the biosynthesis of cercosporin, a light-activated, non-host-selective toxin. The perylenequinone chromophore of cercosporin absorbs light energy to attain an electronically-activated triplet state and produces active oxygen species such as the hydroxyl radical, superoxide, hydrogen peroxide or singlet oxygen upon reaction with oxygen molecules. These reactive oxygen species cause damage to various cellular components including lipids, proteins and nucleic acids. Responsible for secretion and accumulation of cercosporin, but does not play any roles in self-protection against the toxicity of cercosporin.</text>
</comment>
<protein>
    <recommendedName>
        <fullName evidence="7">Cercosporin MFS transporter CTB4</fullName>
    </recommendedName>
    <alternativeName>
        <fullName evidence="8">Cercosporin toxin biosynthesis cluster protein 4</fullName>
    </alternativeName>
</protein>